<keyword evidence="4" id="KW-1185">Reference proteome</keyword>
<evidence type="ECO:0000313" key="3">
    <source>
        <dbReference type="EMBL" id="TMR30340.1"/>
    </source>
</evidence>
<reference evidence="3 4" key="1">
    <citation type="submission" date="2019-05" db="EMBL/GenBank/DDBJ databases">
        <title>Draft genome sequence of Actinomadura geliboluensis A8036.</title>
        <authorList>
            <person name="Saricaoglu S."/>
            <person name="Isik K."/>
        </authorList>
    </citation>
    <scope>NUCLEOTIDE SEQUENCE [LARGE SCALE GENOMIC DNA]</scope>
    <source>
        <strain evidence="3 4">A8036</strain>
    </source>
</reference>
<dbReference type="NCBIfam" id="NF033563">
    <property type="entry name" value="transpos_IS30"/>
    <property type="match status" value="1"/>
</dbReference>
<protein>
    <submittedName>
        <fullName evidence="3">IS30 family transposase</fullName>
    </submittedName>
</protein>
<dbReference type="PANTHER" id="PTHR10948:SF23">
    <property type="entry name" value="TRANSPOSASE INSI FOR INSERTION SEQUENCE ELEMENT IS30A-RELATED"/>
    <property type="match status" value="1"/>
</dbReference>
<dbReference type="InterPro" id="IPR053392">
    <property type="entry name" value="Transposase_IS30-like"/>
</dbReference>
<dbReference type="OrthoDB" id="9803231at2"/>
<keyword evidence="1" id="KW-0233">DNA recombination</keyword>
<comment type="caution">
    <text evidence="3">The sequence shown here is derived from an EMBL/GenBank/DDBJ whole genome shotgun (WGS) entry which is preliminary data.</text>
</comment>
<accession>A0A5S4GV88</accession>
<dbReference type="GO" id="GO:0006310">
    <property type="term" value="P:DNA recombination"/>
    <property type="evidence" value="ECO:0007669"/>
    <property type="project" value="UniProtKB-KW"/>
</dbReference>
<proteinExistence type="predicted"/>
<evidence type="ECO:0000313" key="4">
    <source>
        <dbReference type="Proteomes" id="UP000305238"/>
    </source>
</evidence>
<dbReference type="GO" id="GO:0004803">
    <property type="term" value="F:transposase activity"/>
    <property type="evidence" value="ECO:0007669"/>
    <property type="project" value="TreeGrafter"/>
</dbReference>
<dbReference type="GO" id="GO:0005829">
    <property type="term" value="C:cytosol"/>
    <property type="evidence" value="ECO:0007669"/>
    <property type="project" value="TreeGrafter"/>
</dbReference>
<dbReference type="RefSeq" id="WP_138640561.1">
    <property type="nucleotide sequence ID" value="NZ_VCKZ01000345.1"/>
</dbReference>
<organism evidence="3 4">
    <name type="scientific">Actinomadura geliboluensis</name>
    <dbReference type="NCBI Taxonomy" id="882440"/>
    <lineage>
        <taxon>Bacteria</taxon>
        <taxon>Bacillati</taxon>
        <taxon>Actinomycetota</taxon>
        <taxon>Actinomycetes</taxon>
        <taxon>Streptosporangiales</taxon>
        <taxon>Thermomonosporaceae</taxon>
        <taxon>Actinomadura</taxon>
    </lineage>
</organism>
<name>A0A5S4GV88_9ACTN</name>
<evidence type="ECO:0000256" key="1">
    <source>
        <dbReference type="ARBA" id="ARBA00023172"/>
    </source>
</evidence>
<dbReference type="AlphaFoldDB" id="A0A5S4GV88"/>
<gene>
    <name evidence="3" type="ORF">ETD96_33840</name>
</gene>
<dbReference type="Proteomes" id="UP000305238">
    <property type="component" value="Unassembled WGS sequence"/>
</dbReference>
<dbReference type="GO" id="GO:0032196">
    <property type="term" value="P:transposition"/>
    <property type="evidence" value="ECO:0007669"/>
    <property type="project" value="TreeGrafter"/>
</dbReference>
<feature type="domain" description="Transposase IS30-like HTH" evidence="2">
    <location>
        <begin position="1"/>
        <end position="40"/>
    </location>
</feature>
<dbReference type="InterPro" id="IPR025246">
    <property type="entry name" value="IS30-like_HTH"/>
</dbReference>
<dbReference type="PANTHER" id="PTHR10948">
    <property type="entry name" value="TRANSPOSASE"/>
    <property type="match status" value="1"/>
</dbReference>
<dbReference type="InterPro" id="IPR051917">
    <property type="entry name" value="Transposase-Integrase"/>
</dbReference>
<dbReference type="EMBL" id="VCKZ01000345">
    <property type="protein sequence ID" value="TMR30340.1"/>
    <property type="molecule type" value="Genomic_DNA"/>
</dbReference>
<sequence>MSVVERDEILKGICEGVPASLIAARLGRDRSVISREIARNGGRDAYRVHAATERAERLARRPKQRRLMADRRLHDEVAAGLGRRWSPEQIAGRLVEDYPADPRMRVSHETIYQTLYLQARGELRTELKVALRRGRAERRPRGSTRLKQARIAGMVNISERPAEAADRAVPGHWEGDLIIGKGGKSQVATLVERSTRFLMLVQIPYHRTADRVASRLATELRHLPEQLKRSLT</sequence>
<dbReference type="Pfam" id="PF13936">
    <property type="entry name" value="HTH_38"/>
    <property type="match status" value="1"/>
</dbReference>
<evidence type="ECO:0000259" key="2">
    <source>
        <dbReference type="Pfam" id="PF13936"/>
    </source>
</evidence>